<dbReference type="AlphaFoldDB" id="A0A398A761"/>
<dbReference type="EMBL" id="CM010629">
    <property type="protein sequence ID" value="RID73629.1"/>
    <property type="molecule type" value="Genomic_DNA"/>
</dbReference>
<evidence type="ECO:0000313" key="2">
    <source>
        <dbReference type="Proteomes" id="UP000264353"/>
    </source>
</evidence>
<proteinExistence type="predicted"/>
<evidence type="ECO:0000313" key="1">
    <source>
        <dbReference type="EMBL" id="RID73629.1"/>
    </source>
</evidence>
<gene>
    <name evidence="1" type="ORF">BRARA_B00765</name>
</gene>
<sequence length="143" mass="15973">MFGDIIFSLSHPCISSLRRRNKFSIHGGTSSIPVSLNTNSTILSGTFGKSLMILHPVISNTSRLVLIDDGNSSIALYLRCSSSAAALPIELVSSNKLLQSLRSNFSRLVAFERSGIFLRRHEELKSISMRQWRGCTKKEQRKF</sequence>
<dbReference type="Proteomes" id="UP000264353">
    <property type="component" value="Chromosome A2"/>
</dbReference>
<organism evidence="1 2">
    <name type="scientific">Brassica campestris</name>
    <name type="common">Field mustard</name>
    <dbReference type="NCBI Taxonomy" id="3711"/>
    <lineage>
        <taxon>Eukaryota</taxon>
        <taxon>Viridiplantae</taxon>
        <taxon>Streptophyta</taxon>
        <taxon>Embryophyta</taxon>
        <taxon>Tracheophyta</taxon>
        <taxon>Spermatophyta</taxon>
        <taxon>Magnoliopsida</taxon>
        <taxon>eudicotyledons</taxon>
        <taxon>Gunneridae</taxon>
        <taxon>Pentapetalae</taxon>
        <taxon>rosids</taxon>
        <taxon>malvids</taxon>
        <taxon>Brassicales</taxon>
        <taxon>Brassicaceae</taxon>
        <taxon>Brassiceae</taxon>
        <taxon>Brassica</taxon>
    </lineage>
</organism>
<accession>A0A398A761</accession>
<protein>
    <submittedName>
        <fullName evidence="1">Uncharacterized protein</fullName>
    </submittedName>
</protein>
<reference evidence="1 2" key="1">
    <citation type="submission" date="2018-06" db="EMBL/GenBank/DDBJ databases">
        <title>WGS assembly of Brassica rapa FPsc.</title>
        <authorList>
            <person name="Bowman J."/>
            <person name="Kohchi T."/>
            <person name="Yamato K."/>
            <person name="Jenkins J."/>
            <person name="Shu S."/>
            <person name="Ishizaki K."/>
            <person name="Yamaoka S."/>
            <person name="Nishihama R."/>
            <person name="Nakamura Y."/>
            <person name="Berger F."/>
            <person name="Adam C."/>
            <person name="Aki S."/>
            <person name="Althoff F."/>
            <person name="Araki T."/>
            <person name="Arteaga-Vazquez M."/>
            <person name="Balasubrmanian S."/>
            <person name="Bauer D."/>
            <person name="Boehm C."/>
            <person name="Briginshaw L."/>
            <person name="Caballero-Perez J."/>
            <person name="Catarino B."/>
            <person name="Chen F."/>
            <person name="Chiyoda S."/>
            <person name="Chovatia M."/>
            <person name="Davies K."/>
            <person name="Delmans M."/>
            <person name="Demura T."/>
            <person name="Dierschke T."/>
            <person name="Dolan L."/>
            <person name="Dorantes-Acosta A."/>
            <person name="Eklund D."/>
            <person name="Florent S."/>
            <person name="Flores-Sandoval E."/>
            <person name="Fujiyama A."/>
            <person name="Fukuzawa H."/>
            <person name="Galik B."/>
            <person name="Grimanelli D."/>
            <person name="Grimwood J."/>
            <person name="Grossniklaus U."/>
            <person name="Hamada T."/>
            <person name="Haseloff J."/>
            <person name="Hetherington A."/>
            <person name="Higo A."/>
            <person name="Hirakawa Y."/>
            <person name="Hundley H."/>
            <person name="Ikeda Y."/>
            <person name="Inoue K."/>
            <person name="Inoue S."/>
            <person name="Ishida S."/>
            <person name="Jia Q."/>
            <person name="Kakita M."/>
            <person name="Kanazawa T."/>
            <person name="Kawai Y."/>
            <person name="Kawashima T."/>
            <person name="Kennedy M."/>
            <person name="Kinose K."/>
            <person name="Kinoshita T."/>
            <person name="Kohara Y."/>
            <person name="Koide E."/>
            <person name="Komatsu K."/>
            <person name="Kopischke S."/>
            <person name="Kubo M."/>
            <person name="Kyozuka J."/>
            <person name="Lagercrantz U."/>
            <person name="Lin S."/>
            <person name="Lindquist E."/>
            <person name="Lipzen A."/>
            <person name="Lu C."/>
            <person name="Luna E."/>
            <person name="Martienssen R."/>
            <person name="Minamino N."/>
            <person name="Mizutani M."/>
            <person name="Mizutani M."/>
            <person name="Mochizuki N."/>
            <person name="Monte I."/>
            <person name="Mosher R."/>
            <person name="Nagasaki H."/>
            <person name="Nakagami H."/>
            <person name="Naramoto S."/>
            <person name="Nishitani K."/>
            <person name="Ohtani M."/>
            <person name="Okamoto T."/>
            <person name="Okumura M."/>
            <person name="Phillips J."/>
            <person name="Pollak B."/>
            <person name="Reinders A."/>
            <person name="Roevekamp M."/>
            <person name="Sano R."/>
            <person name="Sawa S."/>
            <person name="Schmid M."/>
            <person name="Shirakawa M."/>
            <person name="Solano R."/>
            <person name="Spunde A."/>
            <person name="Suetsugu N."/>
            <person name="Sugano S."/>
            <person name="Sugiyama A."/>
            <person name="Sun R."/>
            <person name="Suzuki Y."/>
            <person name="Takenaka M."/>
            <person name="Takezawa D."/>
            <person name="Tomogane H."/>
            <person name="Tsuzuki M."/>
            <person name="Ueda T."/>
            <person name="Umeda M."/>
            <person name="Ward J."/>
            <person name="Watanabe Y."/>
            <person name="Yazaki K."/>
            <person name="Yokoyama R."/>
            <person name="Yoshitake Y."/>
            <person name="Yotsui I."/>
            <person name="Zachgo S."/>
            <person name="Schmutz J."/>
        </authorList>
    </citation>
    <scope>NUCLEOTIDE SEQUENCE [LARGE SCALE GENOMIC DNA]</scope>
    <source>
        <strain evidence="2">cv. B-3</strain>
    </source>
</reference>
<name>A0A398A761_BRACM</name>